<dbReference type="SMART" id="SM00829">
    <property type="entry name" value="PKS_ER"/>
    <property type="match status" value="1"/>
</dbReference>
<dbReference type="Pfam" id="PF08240">
    <property type="entry name" value="ADH_N"/>
    <property type="match status" value="1"/>
</dbReference>
<dbReference type="EMBL" id="AP022569">
    <property type="protein sequence ID" value="BBX45026.1"/>
    <property type="molecule type" value="Genomic_DNA"/>
</dbReference>
<dbReference type="Gene3D" id="3.40.50.720">
    <property type="entry name" value="NAD(P)-binding Rossmann-like Domain"/>
    <property type="match status" value="1"/>
</dbReference>
<dbReference type="Gene3D" id="3.90.180.10">
    <property type="entry name" value="Medium-chain alcohol dehydrogenases, catalytic domain"/>
    <property type="match status" value="1"/>
</dbReference>
<reference evidence="3 4" key="1">
    <citation type="journal article" date="2019" name="Emerg. Microbes Infect.">
        <title>Comprehensive subspecies identification of 175 nontuberculous mycobacteria species based on 7547 genomic profiles.</title>
        <authorList>
            <person name="Matsumoto Y."/>
            <person name="Kinjo T."/>
            <person name="Motooka D."/>
            <person name="Nabeya D."/>
            <person name="Jung N."/>
            <person name="Uechi K."/>
            <person name="Horii T."/>
            <person name="Iida T."/>
            <person name="Fujita J."/>
            <person name="Nakamura S."/>
        </authorList>
    </citation>
    <scope>NUCLEOTIDE SEQUENCE [LARGE SCALE GENOMIC DNA]</scope>
    <source>
        <strain evidence="3 4">JCM 12404</strain>
    </source>
</reference>
<dbReference type="AlphaFoldDB" id="A0A7I7KTJ2"/>
<accession>A0A7I7KTJ2</accession>
<sequence length="307" mass="31337">MVKAFGYSSNGGPDVQEFLDLEMPSPLAGELLVEVRTAGVNPVDWKIRSGMLGAASPGDLPAVLGREVSGVVREVGQDVDGFAVNDEVFGNVAPGSGGYAEYTLVSASTAAHKPPQVSFHDAATLPVAAATAYDGVSQLKLDEGDTLLINGIGGGVGVAAAQIARDAGINVIGTASEDKRALVESLGATLVPYGDGVADRVRQLLPDGVDAIFDLAGGDGLRAVADLLSDREKLITAGDPVTAGELGGRMIERDGTGRVLEIVGRLVAEGKLDPHIEDVRPLDEAADAIAAVEVGHAKGKVVIEVSS</sequence>
<dbReference type="InterPro" id="IPR011032">
    <property type="entry name" value="GroES-like_sf"/>
</dbReference>
<dbReference type="InterPro" id="IPR036291">
    <property type="entry name" value="NAD(P)-bd_dom_sf"/>
</dbReference>
<dbReference type="Pfam" id="PF13602">
    <property type="entry name" value="ADH_zinc_N_2"/>
    <property type="match status" value="1"/>
</dbReference>
<dbReference type="InterPro" id="IPR013154">
    <property type="entry name" value="ADH-like_N"/>
</dbReference>
<evidence type="ECO:0000259" key="2">
    <source>
        <dbReference type="SMART" id="SM00829"/>
    </source>
</evidence>
<keyword evidence="1" id="KW-0521">NADP</keyword>
<dbReference type="SUPFAM" id="SSF50129">
    <property type="entry name" value="GroES-like"/>
    <property type="match status" value="1"/>
</dbReference>
<gene>
    <name evidence="3" type="ORF">MCOO_10410</name>
</gene>
<dbReference type="KEGG" id="mcoo:MCOO_10410"/>
<organism evidence="3 4">
    <name type="scientific">Mycobacterium cookii</name>
    <dbReference type="NCBI Taxonomy" id="1775"/>
    <lineage>
        <taxon>Bacteria</taxon>
        <taxon>Bacillati</taxon>
        <taxon>Actinomycetota</taxon>
        <taxon>Actinomycetes</taxon>
        <taxon>Mycobacteriales</taxon>
        <taxon>Mycobacteriaceae</taxon>
        <taxon>Mycobacterium</taxon>
    </lineage>
</organism>
<protein>
    <submittedName>
        <fullName evidence="3">NADPH:quinone reductase</fullName>
    </submittedName>
</protein>
<name>A0A7I7KTJ2_9MYCO</name>
<dbReference type="CDD" id="cd05289">
    <property type="entry name" value="MDR_like_2"/>
    <property type="match status" value="1"/>
</dbReference>
<dbReference type="PANTHER" id="PTHR44154:SF1">
    <property type="entry name" value="QUINONE OXIDOREDUCTASE"/>
    <property type="match status" value="1"/>
</dbReference>
<dbReference type="RefSeq" id="WP_163775385.1">
    <property type="nucleotide sequence ID" value="NZ_AP022569.1"/>
</dbReference>
<dbReference type="InterPro" id="IPR051603">
    <property type="entry name" value="Zinc-ADH_QOR/CCCR"/>
</dbReference>
<keyword evidence="4" id="KW-1185">Reference proteome</keyword>
<evidence type="ECO:0000313" key="4">
    <source>
        <dbReference type="Proteomes" id="UP000465866"/>
    </source>
</evidence>
<dbReference type="SUPFAM" id="SSF51735">
    <property type="entry name" value="NAD(P)-binding Rossmann-fold domains"/>
    <property type="match status" value="1"/>
</dbReference>
<dbReference type="Proteomes" id="UP000465866">
    <property type="component" value="Chromosome"/>
</dbReference>
<dbReference type="InterPro" id="IPR020843">
    <property type="entry name" value="ER"/>
</dbReference>
<dbReference type="GO" id="GO:0016491">
    <property type="term" value="F:oxidoreductase activity"/>
    <property type="evidence" value="ECO:0007669"/>
    <property type="project" value="InterPro"/>
</dbReference>
<proteinExistence type="predicted"/>
<evidence type="ECO:0000313" key="3">
    <source>
        <dbReference type="EMBL" id="BBX45026.1"/>
    </source>
</evidence>
<feature type="domain" description="Enoyl reductase (ER)" evidence="2">
    <location>
        <begin position="11"/>
        <end position="303"/>
    </location>
</feature>
<evidence type="ECO:0000256" key="1">
    <source>
        <dbReference type="ARBA" id="ARBA00022857"/>
    </source>
</evidence>
<dbReference type="PANTHER" id="PTHR44154">
    <property type="entry name" value="QUINONE OXIDOREDUCTASE"/>
    <property type="match status" value="1"/>
</dbReference>